<proteinExistence type="predicted"/>
<dbReference type="KEGG" id="lsh:CAB17_02250"/>
<protein>
    <submittedName>
        <fullName evidence="2">Uncharacterized protein</fullName>
    </submittedName>
</protein>
<dbReference type="Proteomes" id="UP000234343">
    <property type="component" value="Chromosome"/>
</dbReference>
<reference evidence="2 3" key="1">
    <citation type="submission" date="2017-12" db="EMBL/GenBank/DDBJ databases">
        <title>Legionella sainthelensi LA01-117, whole genome sequence of a clinical isolate from New Zealand.</title>
        <authorList>
            <person name="Cree S.L."/>
            <person name="Slow S."/>
            <person name="Kennedy M.A."/>
            <person name="Murdoch D.R."/>
            <person name="Biggs P.J."/>
            <person name="Anderson T."/>
        </authorList>
    </citation>
    <scope>NUCLEOTIDE SEQUENCE [LARGE SCALE GENOMIC DNA]</scope>
    <source>
        <strain evidence="2 3">LA01-117</strain>
    </source>
</reference>
<organism evidence="2 3">
    <name type="scientific">Legionella sainthelensi</name>
    <dbReference type="NCBI Taxonomy" id="28087"/>
    <lineage>
        <taxon>Bacteria</taxon>
        <taxon>Pseudomonadati</taxon>
        <taxon>Pseudomonadota</taxon>
        <taxon>Gammaproteobacteria</taxon>
        <taxon>Legionellales</taxon>
        <taxon>Legionellaceae</taxon>
        <taxon>Legionella</taxon>
    </lineage>
</organism>
<keyword evidence="3" id="KW-1185">Reference proteome</keyword>
<feature type="transmembrane region" description="Helical" evidence="1">
    <location>
        <begin position="20"/>
        <end position="41"/>
    </location>
</feature>
<gene>
    <name evidence="2" type="ORF">CAB17_02250</name>
</gene>
<evidence type="ECO:0000256" key="1">
    <source>
        <dbReference type="SAM" id="Phobius"/>
    </source>
</evidence>
<dbReference type="RefSeq" id="WP_101898773.1">
    <property type="nucleotide sequence ID" value="NZ_CP025491.2"/>
</dbReference>
<evidence type="ECO:0000313" key="3">
    <source>
        <dbReference type="Proteomes" id="UP000234343"/>
    </source>
</evidence>
<name>A0A2H5FHG4_9GAMM</name>
<dbReference type="EMBL" id="CP025491">
    <property type="protein sequence ID" value="AUH71007.1"/>
    <property type="molecule type" value="Genomic_DNA"/>
</dbReference>
<dbReference type="AlphaFoldDB" id="A0A2H5FHG4"/>
<accession>A0A2H5FHG4</accession>
<keyword evidence="1" id="KW-0812">Transmembrane</keyword>
<sequence>MGNLRLSYHQSMLALQEYFMTMLFHCQGFFQSLIGFPIAAYTQSFIASRRGTEFYGLGLPLLRKVSDILLYEDLM</sequence>
<keyword evidence="1" id="KW-0472">Membrane</keyword>
<keyword evidence="1" id="KW-1133">Transmembrane helix</keyword>
<evidence type="ECO:0000313" key="2">
    <source>
        <dbReference type="EMBL" id="AUH71007.1"/>
    </source>
</evidence>